<feature type="region of interest" description="Disordered" evidence="1">
    <location>
        <begin position="135"/>
        <end position="154"/>
    </location>
</feature>
<dbReference type="AlphaFoldDB" id="A0A8X6YPA8"/>
<accession>A0A8X6YPA8</accession>
<evidence type="ECO:0000313" key="2">
    <source>
        <dbReference type="EMBL" id="GFY76675.1"/>
    </source>
</evidence>
<gene>
    <name evidence="2" type="ORF">TNIN_110641</name>
</gene>
<comment type="caution">
    <text evidence="2">The sequence shown here is derived from an EMBL/GenBank/DDBJ whole genome shotgun (WGS) entry which is preliminary data.</text>
</comment>
<organism evidence="2 3">
    <name type="scientific">Trichonephila inaurata madagascariensis</name>
    <dbReference type="NCBI Taxonomy" id="2747483"/>
    <lineage>
        <taxon>Eukaryota</taxon>
        <taxon>Metazoa</taxon>
        <taxon>Ecdysozoa</taxon>
        <taxon>Arthropoda</taxon>
        <taxon>Chelicerata</taxon>
        <taxon>Arachnida</taxon>
        <taxon>Araneae</taxon>
        <taxon>Araneomorphae</taxon>
        <taxon>Entelegynae</taxon>
        <taxon>Araneoidea</taxon>
        <taxon>Nephilidae</taxon>
        <taxon>Trichonephila</taxon>
        <taxon>Trichonephila inaurata</taxon>
    </lineage>
</organism>
<protein>
    <submittedName>
        <fullName evidence="2">Uncharacterized protein</fullName>
    </submittedName>
</protein>
<feature type="compositionally biased region" description="Acidic residues" evidence="1">
    <location>
        <begin position="145"/>
        <end position="154"/>
    </location>
</feature>
<feature type="region of interest" description="Disordered" evidence="1">
    <location>
        <begin position="78"/>
        <end position="110"/>
    </location>
</feature>
<dbReference type="OrthoDB" id="10520941at2759"/>
<reference evidence="2" key="1">
    <citation type="submission" date="2020-08" db="EMBL/GenBank/DDBJ databases">
        <title>Multicomponent nature underlies the extraordinary mechanical properties of spider dragline silk.</title>
        <authorList>
            <person name="Kono N."/>
            <person name="Nakamura H."/>
            <person name="Mori M."/>
            <person name="Yoshida Y."/>
            <person name="Ohtoshi R."/>
            <person name="Malay A.D."/>
            <person name="Moran D.A.P."/>
            <person name="Tomita M."/>
            <person name="Numata K."/>
            <person name="Arakawa K."/>
        </authorList>
    </citation>
    <scope>NUCLEOTIDE SEQUENCE</scope>
</reference>
<proteinExistence type="predicted"/>
<evidence type="ECO:0000256" key="1">
    <source>
        <dbReference type="SAM" id="MobiDB-lite"/>
    </source>
</evidence>
<dbReference type="EMBL" id="BMAV01022070">
    <property type="protein sequence ID" value="GFY76675.1"/>
    <property type="molecule type" value="Genomic_DNA"/>
</dbReference>
<evidence type="ECO:0000313" key="3">
    <source>
        <dbReference type="Proteomes" id="UP000886998"/>
    </source>
</evidence>
<feature type="non-terminal residue" evidence="2">
    <location>
        <position position="1"/>
    </location>
</feature>
<keyword evidence="3" id="KW-1185">Reference proteome</keyword>
<name>A0A8X6YPA8_9ARAC</name>
<dbReference type="Proteomes" id="UP000886998">
    <property type="component" value="Unassembled WGS sequence"/>
</dbReference>
<sequence length="180" mass="20208">DLIEIETYDKDSTDTARLAALIKEKANTELEYATKLGELKILFPCPVKSFTHSKAKRINSFRNKHKRPAESPILPATLILDKNAKKSNKNSKIDKSIKNPAKKTRQEPKHAVDDIIPTKNSFASLVIEDAAEAIDKNSESPMIEDNSENSEENQINEDVTVAPKIKPIMLHYKDNSNLVL</sequence>